<dbReference type="AlphaFoldDB" id="A0A0B2P2J3"/>
<dbReference type="GO" id="GO:0000124">
    <property type="term" value="C:SAGA complex"/>
    <property type="evidence" value="ECO:0007669"/>
    <property type="project" value="InterPro"/>
</dbReference>
<reference evidence="1" key="1">
    <citation type="submission" date="2014-07" db="EMBL/GenBank/DDBJ databases">
        <title>Identification of a novel salt tolerance gene in wild soybean by whole-genome sequencing.</title>
        <authorList>
            <person name="Lam H.-M."/>
            <person name="Qi X."/>
            <person name="Li M.-W."/>
            <person name="Liu X."/>
            <person name="Xie M."/>
            <person name="Ni M."/>
            <person name="Xu X."/>
        </authorList>
    </citation>
    <scope>NUCLEOTIDE SEQUENCE [LARGE SCALE GENOMIC DNA]</scope>
    <source>
        <tissue evidence="1">Root</tissue>
    </source>
</reference>
<dbReference type="PANTHER" id="PTHR13526:SF8">
    <property type="entry name" value="TRANSCRIPTION FACTOR SPT20 HOMOLOG"/>
    <property type="match status" value="1"/>
</dbReference>
<dbReference type="InterPro" id="IPR021950">
    <property type="entry name" value="Spt20"/>
</dbReference>
<gene>
    <name evidence="1" type="ORF">glysoja_044809</name>
</gene>
<dbReference type="EMBL" id="KN670731">
    <property type="protein sequence ID" value="KHN01883.1"/>
    <property type="molecule type" value="Genomic_DNA"/>
</dbReference>
<organism evidence="1">
    <name type="scientific">Glycine soja</name>
    <name type="common">Wild soybean</name>
    <dbReference type="NCBI Taxonomy" id="3848"/>
    <lineage>
        <taxon>Eukaryota</taxon>
        <taxon>Viridiplantae</taxon>
        <taxon>Streptophyta</taxon>
        <taxon>Embryophyta</taxon>
        <taxon>Tracheophyta</taxon>
        <taxon>Spermatophyta</taxon>
        <taxon>Magnoliopsida</taxon>
        <taxon>eudicotyledons</taxon>
        <taxon>Gunneridae</taxon>
        <taxon>Pentapetalae</taxon>
        <taxon>rosids</taxon>
        <taxon>fabids</taxon>
        <taxon>Fabales</taxon>
        <taxon>Fabaceae</taxon>
        <taxon>Papilionoideae</taxon>
        <taxon>50 kb inversion clade</taxon>
        <taxon>NPAAA clade</taxon>
        <taxon>indigoferoid/millettioid clade</taxon>
        <taxon>Phaseoleae</taxon>
        <taxon>Glycine</taxon>
        <taxon>Glycine subgen. Soja</taxon>
    </lineage>
</organism>
<proteinExistence type="predicted"/>
<dbReference type="GO" id="GO:0006357">
    <property type="term" value="P:regulation of transcription by RNA polymerase II"/>
    <property type="evidence" value="ECO:0007669"/>
    <property type="project" value="TreeGrafter"/>
</dbReference>
<dbReference type="GO" id="GO:0003712">
    <property type="term" value="F:transcription coregulator activity"/>
    <property type="evidence" value="ECO:0007669"/>
    <property type="project" value="InterPro"/>
</dbReference>
<dbReference type="Proteomes" id="UP000053555">
    <property type="component" value="Unassembled WGS sequence"/>
</dbReference>
<protein>
    <submittedName>
        <fullName evidence="1">Uncharacterized protein</fullName>
    </submittedName>
</protein>
<accession>A0A0B2P2J3</accession>
<name>A0A0B2P2J3_GLYSO</name>
<dbReference type="PANTHER" id="PTHR13526">
    <property type="entry name" value="TRANSCRIPTION FACTOR SPT20 HOMOLOG"/>
    <property type="match status" value="1"/>
</dbReference>
<sequence>MMYLEAIESHHLPGHILNDIPAKYVDRAVICEIELYIDPVVHDYRRCSSRKGGSVSAESSPTVSKLCLKMSLENIVKDIPSITDNS</sequence>
<evidence type="ECO:0000313" key="1">
    <source>
        <dbReference type="EMBL" id="KHN01883.1"/>
    </source>
</evidence>